<gene>
    <name evidence="2" type="ORF">AMON00008_LOCUS9084</name>
</gene>
<evidence type="ECO:0008006" key="3">
    <source>
        <dbReference type="Google" id="ProtNLM"/>
    </source>
</evidence>
<feature type="region of interest" description="Disordered" evidence="1">
    <location>
        <begin position="172"/>
        <end position="191"/>
    </location>
</feature>
<sequence length="373" mass="38829">MLLAGLCKARLSAAAPAAVLGALPLAAAAGQVEVSYAVSALAGASIYLTVQVILQAVAHAEPFPGKASATKTVASGMGFPGEVEEDEASLAASDAEEEALAASAEAKAAVATKMETEPQPGPRVRPPPQPPPQHAEEPPSSGASSAAAAAPERASPRRPRRVSPWHPSLASVTEARPGEAPPASGPGAEATGQRLGVGRVAAAPAFARPRSSAISAHCAGQPPALPEDCMTVVLWHLPRRCTPDELLECLRDRGFGQELELLYVPLDIGSSDGNVGFAILSLRTVTACQRIAADFHLARWAERLPGTATKKQCEVTPAPQQGLQQNLRQLRRNPAMAELHRRPEWLPRLFDAEGVSCDAGAALGEGCLEQTRQ</sequence>
<dbReference type="EMBL" id="HBNR01014052">
    <property type="protein sequence ID" value="CAE4569465.1"/>
    <property type="molecule type" value="Transcribed_RNA"/>
</dbReference>
<accession>A0A7S4Q1Q7</accession>
<reference evidence="2" key="1">
    <citation type="submission" date="2021-01" db="EMBL/GenBank/DDBJ databases">
        <authorList>
            <person name="Corre E."/>
            <person name="Pelletier E."/>
            <person name="Niang G."/>
            <person name="Scheremetjew M."/>
            <person name="Finn R."/>
            <person name="Kale V."/>
            <person name="Holt S."/>
            <person name="Cochrane G."/>
            <person name="Meng A."/>
            <person name="Brown T."/>
            <person name="Cohen L."/>
        </authorList>
    </citation>
    <scope>NUCLEOTIDE SEQUENCE</scope>
    <source>
        <strain evidence="2">CCMP3105</strain>
    </source>
</reference>
<evidence type="ECO:0000256" key="1">
    <source>
        <dbReference type="SAM" id="MobiDB-lite"/>
    </source>
</evidence>
<protein>
    <recommendedName>
        <fullName evidence="3">RRM domain-containing protein</fullName>
    </recommendedName>
</protein>
<name>A0A7S4Q1Q7_9DINO</name>
<feature type="compositionally biased region" description="Low complexity" evidence="1">
    <location>
        <begin position="100"/>
        <end position="113"/>
    </location>
</feature>
<organism evidence="2">
    <name type="scientific">Alexandrium monilatum</name>
    <dbReference type="NCBI Taxonomy" id="311494"/>
    <lineage>
        <taxon>Eukaryota</taxon>
        <taxon>Sar</taxon>
        <taxon>Alveolata</taxon>
        <taxon>Dinophyceae</taxon>
        <taxon>Gonyaulacales</taxon>
        <taxon>Pyrocystaceae</taxon>
        <taxon>Alexandrium</taxon>
    </lineage>
</organism>
<feature type="compositionally biased region" description="Low complexity" evidence="1">
    <location>
        <begin position="138"/>
        <end position="153"/>
    </location>
</feature>
<feature type="compositionally biased region" description="Pro residues" evidence="1">
    <location>
        <begin position="119"/>
        <end position="133"/>
    </location>
</feature>
<feature type="region of interest" description="Disordered" evidence="1">
    <location>
        <begin position="77"/>
        <end position="166"/>
    </location>
</feature>
<evidence type="ECO:0000313" key="2">
    <source>
        <dbReference type="EMBL" id="CAE4569465.1"/>
    </source>
</evidence>
<dbReference type="AlphaFoldDB" id="A0A7S4Q1Q7"/>
<proteinExistence type="predicted"/>
<feature type="compositionally biased region" description="Acidic residues" evidence="1">
    <location>
        <begin position="82"/>
        <end position="99"/>
    </location>
</feature>